<feature type="domain" description="DUF1559" evidence="2">
    <location>
        <begin position="40"/>
        <end position="385"/>
    </location>
</feature>
<evidence type="ECO:0000256" key="1">
    <source>
        <dbReference type="SAM" id="Phobius"/>
    </source>
</evidence>
<gene>
    <name evidence="3" type="ordered locus">Isop_2829</name>
</gene>
<accession>E8R144</accession>
<name>E8R144_ISOPI</name>
<dbReference type="PANTHER" id="PTHR30093:SF2">
    <property type="entry name" value="TYPE II SECRETION SYSTEM PROTEIN H"/>
    <property type="match status" value="1"/>
</dbReference>
<dbReference type="InterPro" id="IPR011453">
    <property type="entry name" value="DUF1559"/>
</dbReference>
<evidence type="ECO:0000313" key="3">
    <source>
        <dbReference type="EMBL" id="ADV63395.1"/>
    </source>
</evidence>
<dbReference type="SUPFAM" id="SSF54523">
    <property type="entry name" value="Pili subunits"/>
    <property type="match status" value="1"/>
</dbReference>
<dbReference type="eggNOG" id="COG2165">
    <property type="taxonomic scope" value="Bacteria"/>
</dbReference>
<reference evidence="3 4" key="2">
    <citation type="journal article" date="2011" name="Stand. Genomic Sci.">
        <title>Complete genome sequence of Isosphaera pallida type strain (IS1B).</title>
        <authorList>
            <consortium name="US DOE Joint Genome Institute (JGI-PGF)"/>
            <person name="Goker M."/>
            <person name="Cleland D."/>
            <person name="Saunders E."/>
            <person name="Lapidus A."/>
            <person name="Nolan M."/>
            <person name="Lucas S."/>
            <person name="Hammon N."/>
            <person name="Deshpande S."/>
            <person name="Cheng J.F."/>
            <person name="Tapia R."/>
            <person name="Han C."/>
            <person name="Goodwin L."/>
            <person name="Pitluck S."/>
            <person name="Liolios K."/>
            <person name="Pagani I."/>
            <person name="Ivanova N."/>
            <person name="Mavromatis K."/>
            <person name="Pati A."/>
            <person name="Chen A."/>
            <person name="Palaniappan K."/>
            <person name="Land M."/>
            <person name="Hauser L."/>
            <person name="Chang Y.J."/>
            <person name="Jeffries C.D."/>
            <person name="Detter J.C."/>
            <person name="Beck B."/>
            <person name="Woyke T."/>
            <person name="Bristow J."/>
            <person name="Eisen J.A."/>
            <person name="Markowitz V."/>
            <person name="Hugenholtz P."/>
            <person name="Kyrpides N.C."/>
            <person name="Klenk H.P."/>
        </authorList>
    </citation>
    <scope>NUCLEOTIDE SEQUENCE [LARGE SCALE GENOMIC DNA]</scope>
    <source>
        <strain evidence="4">ATCC 43644 / DSM 9630 / IS1B</strain>
    </source>
</reference>
<dbReference type="InParanoid" id="E8R144"/>
<proteinExistence type="predicted"/>
<dbReference type="PANTHER" id="PTHR30093">
    <property type="entry name" value="GENERAL SECRETION PATHWAY PROTEIN G"/>
    <property type="match status" value="1"/>
</dbReference>
<dbReference type="STRING" id="575540.Isop_2829"/>
<organism evidence="3 4">
    <name type="scientific">Isosphaera pallida (strain ATCC 43644 / DSM 9630 / IS1B)</name>
    <dbReference type="NCBI Taxonomy" id="575540"/>
    <lineage>
        <taxon>Bacteria</taxon>
        <taxon>Pseudomonadati</taxon>
        <taxon>Planctomycetota</taxon>
        <taxon>Planctomycetia</taxon>
        <taxon>Isosphaerales</taxon>
        <taxon>Isosphaeraceae</taxon>
        <taxon>Isosphaera</taxon>
    </lineage>
</organism>
<keyword evidence="1" id="KW-0812">Transmembrane</keyword>
<dbReference type="NCBIfam" id="TIGR02532">
    <property type="entry name" value="IV_pilin_GFxxxE"/>
    <property type="match status" value="1"/>
</dbReference>
<dbReference type="Pfam" id="PF07963">
    <property type="entry name" value="N_methyl"/>
    <property type="match status" value="1"/>
</dbReference>
<reference key="1">
    <citation type="submission" date="2010-11" db="EMBL/GenBank/DDBJ databases">
        <title>The complete sequence of chromosome of Isophaera pallida ATCC 43644.</title>
        <authorList>
            <consortium name="US DOE Joint Genome Institute (JGI-PGF)"/>
            <person name="Lucas S."/>
            <person name="Copeland A."/>
            <person name="Lapidus A."/>
            <person name="Bruce D."/>
            <person name="Goodwin L."/>
            <person name="Pitluck S."/>
            <person name="Kyrpides N."/>
            <person name="Mavromatis K."/>
            <person name="Pagani I."/>
            <person name="Ivanova N."/>
            <person name="Saunders E."/>
            <person name="Brettin T."/>
            <person name="Detter J.C."/>
            <person name="Han C."/>
            <person name="Tapia R."/>
            <person name="Land M."/>
            <person name="Hauser L."/>
            <person name="Markowitz V."/>
            <person name="Cheng J.-F."/>
            <person name="Hugenholtz P."/>
            <person name="Woyke T."/>
            <person name="Wu D."/>
            <person name="Eisen J.A."/>
        </authorList>
    </citation>
    <scope>NUCLEOTIDE SEQUENCE</scope>
    <source>
        <strain>ATCC 43644</strain>
    </source>
</reference>
<dbReference type="Proteomes" id="UP000008631">
    <property type="component" value="Chromosome"/>
</dbReference>
<evidence type="ECO:0000259" key="2">
    <source>
        <dbReference type="Pfam" id="PF07596"/>
    </source>
</evidence>
<dbReference type="Pfam" id="PF07596">
    <property type="entry name" value="SBP_bac_10"/>
    <property type="match status" value="1"/>
</dbReference>
<dbReference type="RefSeq" id="WP_013565683.1">
    <property type="nucleotide sequence ID" value="NC_014962.1"/>
</dbReference>
<evidence type="ECO:0000313" key="4">
    <source>
        <dbReference type="Proteomes" id="UP000008631"/>
    </source>
</evidence>
<sequence length="415" mass="43686">MPPRPRPSKPTRAGFTLVELLVVISIIAILIGLLLPAVNSAVESARQTKTLNNLRQLGIGLTSYASKKQVFPYAGVYASPASVVAAEGSGAGTTEIVPNAGNTVVNGRQVGAMYSWVVEILPEIDQQNLANQWSKNFSYTDLTPNPNQVVSNAQLATTFIPSLVSGRDDSAVGGGALSFVANGGFLRFPPVGTNPNDPNRVSAWWNVAPSGGTVQWQPTPITLGPPLNEFHNDTAVMTIGVAAPGGGVSPAPFNHRTRLSNITDGASQTLLLVENVFAGNSERTIDNPAYSWASPHPNLVMFTAPAPALYGSSPPNRALANDFANNPLMAINGGTRVGLSLSNPGGLQQFDYLDGHIPYPNSGHNGILPALFCDGSARRINESINGAVWSALITPRGGKLPVPFRETPVDLTELD</sequence>
<protein>
    <recommendedName>
        <fullName evidence="2">DUF1559 domain-containing protein</fullName>
    </recommendedName>
</protein>
<dbReference type="Gene3D" id="3.30.700.10">
    <property type="entry name" value="Glycoprotein, Type 4 Pilin"/>
    <property type="match status" value="1"/>
</dbReference>
<dbReference type="PROSITE" id="PS00409">
    <property type="entry name" value="PROKAR_NTER_METHYL"/>
    <property type="match status" value="1"/>
</dbReference>
<keyword evidence="1" id="KW-1133">Transmembrane helix</keyword>
<dbReference type="OrthoDB" id="269098at2"/>
<dbReference type="AlphaFoldDB" id="E8R144"/>
<keyword evidence="1" id="KW-0472">Membrane</keyword>
<dbReference type="HOGENOM" id="CLU_041661_0_0_0"/>
<keyword evidence="4" id="KW-1185">Reference proteome</keyword>
<dbReference type="EMBL" id="CP002353">
    <property type="protein sequence ID" value="ADV63395.1"/>
    <property type="molecule type" value="Genomic_DNA"/>
</dbReference>
<dbReference type="InterPro" id="IPR012902">
    <property type="entry name" value="N_methyl_site"/>
</dbReference>
<dbReference type="KEGG" id="ipa:Isop_2829"/>
<dbReference type="InterPro" id="IPR045584">
    <property type="entry name" value="Pilin-like"/>
</dbReference>
<feature type="transmembrane region" description="Helical" evidence="1">
    <location>
        <begin position="12"/>
        <end position="35"/>
    </location>
</feature>